<dbReference type="FunFam" id="1.10.510.10:FF:001023">
    <property type="entry name" value="Os07g0541700 protein"/>
    <property type="match status" value="1"/>
</dbReference>
<dbReference type="InterPro" id="IPR001245">
    <property type="entry name" value="Ser-Thr/Tyr_kinase_cat_dom"/>
</dbReference>
<keyword evidence="11 17" id="KW-1133">Transmembrane helix</keyword>
<evidence type="ECO:0000256" key="14">
    <source>
        <dbReference type="ARBA" id="ARBA00023180"/>
    </source>
</evidence>
<name>A0AA38ZJ60_VITRO</name>
<keyword evidence="3" id="KW-0723">Serine/threonine-protein kinase</keyword>
<dbReference type="PROSITE" id="PS50011">
    <property type="entry name" value="PROTEIN_KINASE_DOM"/>
    <property type="match status" value="1"/>
</dbReference>
<sequence>MSSQGVSKAIQLLSIFSVLSGFPDLVCADPPYNVCSTTTIYGLNSLFQSNLENLLDSLPSKAFVSHFDNTSIGNGLDRVNGAFLCLNYVANDQCRDCISTAAYHVKKLCPNMNEAIVWEEECQILYSNETFLGHLSTTGNIPLDNKKNVSDLESEQLRFRSVVNDTLQNLIKQAAFNSSTDMYATKPVVFTDIDILYALVQCTPDLSPDNCSICLQTATTEILAVYYFSRGARLLSRSCYLRYEFYPFYEVATEPQAPVSPQNPGTRKDGRRKTGMILIITSVSVSLFVATLAFYIYCLATRNGKKKERKQYLNREVQLPDIHDPSYTGPYQFHGGKILNSQEFPFIDLATIHEATDNFSESNKLGQGGFGPVYKGVLRDGKEVAVKRLSSDSEQGSEEFTNEVLLIMKLQHKNLVRLLGFCVDREERMLVYEYMPNSSLDVFLFDPRRRSQLDWSRRLNIIGGIARGILYLHEDSRLRIIHRDLKASNVLLDCDMNPKISDFGMARIFGGSEGEANTATIVGTHGYMAPEYAMEGLYSVKSDVFSFGVLLLEIITGRRNSGFHLSKRAPSLISYAWQLWNEGKGLELMDPLLTESCCQNEFLRCYHIGLLCVQEDAFDRPTMSSVVVMLKSETVTLRQPERPAFSIGRFTDCDEKNVCGCSVNGLTVSNIEPR</sequence>
<proteinExistence type="predicted"/>
<dbReference type="CDD" id="cd23509">
    <property type="entry name" value="Gnk2-like"/>
    <property type="match status" value="2"/>
</dbReference>
<dbReference type="SMART" id="SM00220">
    <property type="entry name" value="S_TKc"/>
    <property type="match status" value="1"/>
</dbReference>
<dbReference type="PROSITE" id="PS00108">
    <property type="entry name" value="PROTEIN_KINASE_ST"/>
    <property type="match status" value="1"/>
</dbReference>
<comment type="subcellular location">
    <subcellularLocation>
        <location evidence="1">Membrane</location>
        <topology evidence="1">Single-pass membrane protein</topology>
    </subcellularLocation>
</comment>
<keyword evidence="4" id="KW-0808">Transferase</keyword>
<dbReference type="EMBL" id="JARBHA010000010">
    <property type="protein sequence ID" value="KAJ9689592.1"/>
    <property type="molecule type" value="Genomic_DNA"/>
</dbReference>
<evidence type="ECO:0000256" key="15">
    <source>
        <dbReference type="ARBA" id="ARBA00047899"/>
    </source>
</evidence>
<evidence type="ECO:0000259" key="20">
    <source>
        <dbReference type="PROSITE" id="PS51473"/>
    </source>
</evidence>
<organism evidence="21 22">
    <name type="scientific">Vitis rotundifolia</name>
    <name type="common">Muscadine grape</name>
    <dbReference type="NCBI Taxonomy" id="103349"/>
    <lineage>
        <taxon>Eukaryota</taxon>
        <taxon>Viridiplantae</taxon>
        <taxon>Streptophyta</taxon>
        <taxon>Embryophyta</taxon>
        <taxon>Tracheophyta</taxon>
        <taxon>Spermatophyta</taxon>
        <taxon>Magnoliopsida</taxon>
        <taxon>eudicotyledons</taxon>
        <taxon>Gunneridae</taxon>
        <taxon>Pentapetalae</taxon>
        <taxon>rosids</taxon>
        <taxon>Vitales</taxon>
        <taxon>Vitaceae</taxon>
        <taxon>Viteae</taxon>
        <taxon>Vitis</taxon>
    </lineage>
</organism>
<dbReference type="CDD" id="cd14066">
    <property type="entry name" value="STKc_IRAK"/>
    <property type="match status" value="1"/>
</dbReference>
<evidence type="ECO:0000256" key="17">
    <source>
        <dbReference type="SAM" id="Phobius"/>
    </source>
</evidence>
<dbReference type="InterPro" id="IPR038408">
    <property type="entry name" value="GNK2_sf"/>
</dbReference>
<keyword evidence="7" id="KW-0677">Repeat</keyword>
<dbReference type="GO" id="GO:0004674">
    <property type="term" value="F:protein serine/threonine kinase activity"/>
    <property type="evidence" value="ECO:0007669"/>
    <property type="project" value="UniProtKB-KW"/>
</dbReference>
<keyword evidence="10" id="KW-0067">ATP-binding</keyword>
<feature type="domain" description="Gnk2-homologous" evidence="20">
    <location>
        <begin position="29"/>
        <end position="131"/>
    </location>
</feature>
<evidence type="ECO:0000256" key="11">
    <source>
        <dbReference type="ARBA" id="ARBA00022989"/>
    </source>
</evidence>
<comment type="caution">
    <text evidence="21">The sequence shown here is derived from an EMBL/GenBank/DDBJ whole genome shotgun (WGS) entry which is preliminary data.</text>
</comment>
<dbReference type="AlphaFoldDB" id="A0AA38ZJ60"/>
<dbReference type="PANTHER" id="PTHR27002">
    <property type="entry name" value="RECEPTOR-LIKE SERINE/THREONINE-PROTEIN KINASE SD1-8"/>
    <property type="match status" value="1"/>
</dbReference>
<evidence type="ECO:0000256" key="9">
    <source>
        <dbReference type="ARBA" id="ARBA00022777"/>
    </source>
</evidence>
<feature type="signal peptide" evidence="18">
    <location>
        <begin position="1"/>
        <end position="28"/>
    </location>
</feature>
<feature type="domain" description="Protein kinase" evidence="19">
    <location>
        <begin position="359"/>
        <end position="635"/>
    </location>
</feature>
<evidence type="ECO:0000256" key="10">
    <source>
        <dbReference type="ARBA" id="ARBA00022840"/>
    </source>
</evidence>
<dbReference type="InterPro" id="IPR008271">
    <property type="entry name" value="Ser/Thr_kinase_AS"/>
</dbReference>
<keyword evidence="8" id="KW-0547">Nucleotide-binding</keyword>
<keyword evidence="12 17" id="KW-0472">Membrane</keyword>
<dbReference type="EC" id="2.7.11.1" evidence="2"/>
<keyword evidence="6 18" id="KW-0732">Signal</keyword>
<protein>
    <recommendedName>
        <fullName evidence="2">non-specific serine/threonine protein kinase</fullName>
        <ecNumber evidence="2">2.7.11.1</ecNumber>
    </recommendedName>
</protein>
<dbReference type="FunFam" id="3.30.200.20:FF:001231">
    <property type="entry name" value="Cysteine-rich receptor-like protein kinase 10"/>
    <property type="match status" value="1"/>
</dbReference>
<evidence type="ECO:0000313" key="21">
    <source>
        <dbReference type="EMBL" id="KAJ9689592.1"/>
    </source>
</evidence>
<keyword evidence="14" id="KW-0325">Glycoprotein</keyword>
<reference evidence="21 22" key="1">
    <citation type="journal article" date="2023" name="BMC Biotechnol.">
        <title>Vitis rotundifolia cv Carlos genome sequencing.</title>
        <authorList>
            <person name="Huff M."/>
            <person name="Hulse-Kemp A."/>
            <person name="Scheffler B."/>
            <person name="Youngblood R."/>
            <person name="Simpson S."/>
            <person name="Babiker E."/>
            <person name="Staton M."/>
        </authorList>
    </citation>
    <scope>NUCLEOTIDE SEQUENCE [LARGE SCALE GENOMIC DNA]</scope>
    <source>
        <tissue evidence="21">Leaf</tissue>
    </source>
</reference>
<gene>
    <name evidence="21" type="ORF">PVL29_012339</name>
</gene>
<evidence type="ECO:0000259" key="19">
    <source>
        <dbReference type="PROSITE" id="PS50011"/>
    </source>
</evidence>
<evidence type="ECO:0000256" key="8">
    <source>
        <dbReference type="ARBA" id="ARBA00022741"/>
    </source>
</evidence>
<comment type="catalytic activity">
    <reaction evidence="16">
        <text>L-seryl-[protein] + ATP = O-phospho-L-seryl-[protein] + ADP + H(+)</text>
        <dbReference type="Rhea" id="RHEA:17989"/>
        <dbReference type="Rhea" id="RHEA-COMP:9863"/>
        <dbReference type="Rhea" id="RHEA-COMP:11604"/>
        <dbReference type="ChEBI" id="CHEBI:15378"/>
        <dbReference type="ChEBI" id="CHEBI:29999"/>
        <dbReference type="ChEBI" id="CHEBI:30616"/>
        <dbReference type="ChEBI" id="CHEBI:83421"/>
        <dbReference type="ChEBI" id="CHEBI:456216"/>
        <dbReference type="EC" id="2.7.11.1"/>
    </reaction>
</comment>
<dbReference type="SUPFAM" id="SSF56112">
    <property type="entry name" value="Protein kinase-like (PK-like)"/>
    <property type="match status" value="1"/>
</dbReference>
<dbReference type="Pfam" id="PF01657">
    <property type="entry name" value="Stress-antifung"/>
    <property type="match status" value="2"/>
</dbReference>
<dbReference type="FunFam" id="3.30.430.20:FF:000002">
    <property type="entry name" value="Cysteine-rich receptor-like protein kinase 10"/>
    <property type="match status" value="1"/>
</dbReference>
<dbReference type="InterPro" id="IPR011009">
    <property type="entry name" value="Kinase-like_dom_sf"/>
</dbReference>
<feature type="domain" description="Gnk2-homologous" evidence="20">
    <location>
        <begin position="140"/>
        <end position="248"/>
    </location>
</feature>
<dbReference type="GO" id="GO:0005524">
    <property type="term" value="F:ATP binding"/>
    <property type="evidence" value="ECO:0007669"/>
    <property type="project" value="UniProtKB-KW"/>
</dbReference>
<dbReference type="FunFam" id="1.10.510.10:FF:001710">
    <property type="entry name" value="Os07g0555700 protein"/>
    <property type="match status" value="1"/>
</dbReference>
<dbReference type="Gene3D" id="1.10.510.10">
    <property type="entry name" value="Transferase(Phosphotransferase) domain 1"/>
    <property type="match status" value="1"/>
</dbReference>
<evidence type="ECO:0000256" key="7">
    <source>
        <dbReference type="ARBA" id="ARBA00022737"/>
    </source>
</evidence>
<evidence type="ECO:0000256" key="3">
    <source>
        <dbReference type="ARBA" id="ARBA00022527"/>
    </source>
</evidence>
<dbReference type="Gene3D" id="3.30.430.20">
    <property type="entry name" value="Gnk2 domain, C-X8-C-X2-C motif"/>
    <property type="match status" value="2"/>
</dbReference>
<evidence type="ECO:0000256" key="13">
    <source>
        <dbReference type="ARBA" id="ARBA00023170"/>
    </source>
</evidence>
<feature type="chain" id="PRO_5041373053" description="non-specific serine/threonine protein kinase" evidence="18">
    <location>
        <begin position="29"/>
        <end position="674"/>
    </location>
</feature>
<evidence type="ECO:0000256" key="1">
    <source>
        <dbReference type="ARBA" id="ARBA00004167"/>
    </source>
</evidence>
<dbReference type="InterPro" id="IPR002902">
    <property type="entry name" value="GNK2"/>
</dbReference>
<dbReference type="Pfam" id="PF07714">
    <property type="entry name" value="PK_Tyr_Ser-Thr"/>
    <property type="match status" value="1"/>
</dbReference>
<evidence type="ECO:0000256" key="16">
    <source>
        <dbReference type="ARBA" id="ARBA00048679"/>
    </source>
</evidence>
<dbReference type="PROSITE" id="PS51473">
    <property type="entry name" value="GNK2"/>
    <property type="match status" value="2"/>
</dbReference>
<keyword evidence="9" id="KW-0418">Kinase</keyword>
<evidence type="ECO:0000256" key="4">
    <source>
        <dbReference type="ARBA" id="ARBA00022679"/>
    </source>
</evidence>
<evidence type="ECO:0000313" key="22">
    <source>
        <dbReference type="Proteomes" id="UP001168098"/>
    </source>
</evidence>
<dbReference type="InterPro" id="IPR000719">
    <property type="entry name" value="Prot_kinase_dom"/>
</dbReference>
<feature type="transmembrane region" description="Helical" evidence="17">
    <location>
        <begin position="276"/>
        <end position="300"/>
    </location>
</feature>
<dbReference type="Proteomes" id="UP001168098">
    <property type="component" value="Unassembled WGS sequence"/>
</dbReference>
<dbReference type="GO" id="GO:0005886">
    <property type="term" value="C:plasma membrane"/>
    <property type="evidence" value="ECO:0007669"/>
    <property type="project" value="TreeGrafter"/>
</dbReference>
<evidence type="ECO:0000256" key="2">
    <source>
        <dbReference type="ARBA" id="ARBA00012513"/>
    </source>
</evidence>
<evidence type="ECO:0000256" key="5">
    <source>
        <dbReference type="ARBA" id="ARBA00022692"/>
    </source>
</evidence>
<evidence type="ECO:0000256" key="6">
    <source>
        <dbReference type="ARBA" id="ARBA00022729"/>
    </source>
</evidence>
<accession>A0AA38ZJ60</accession>
<dbReference type="Gene3D" id="3.30.200.20">
    <property type="entry name" value="Phosphorylase Kinase, domain 1"/>
    <property type="match status" value="1"/>
</dbReference>
<keyword evidence="5 17" id="KW-0812">Transmembrane</keyword>
<evidence type="ECO:0000256" key="18">
    <source>
        <dbReference type="SAM" id="SignalP"/>
    </source>
</evidence>
<keyword evidence="22" id="KW-1185">Reference proteome</keyword>
<evidence type="ECO:0000256" key="12">
    <source>
        <dbReference type="ARBA" id="ARBA00023136"/>
    </source>
</evidence>
<comment type="catalytic activity">
    <reaction evidence="15">
        <text>L-threonyl-[protein] + ATP = O-phospho-L-threonyl-[protein] + ADP + H(+)</text>
        <dbReference type="Rhea" id="RHEA:46608"/>
        <dbReference type="Rhea" id="RHEA-COMP:11060"/>
        <dbReference type="Rhea" id="RHEA-COMP:11605"/>
        <dbReference type="ChEBI" id="CHEBI:15378"/>
        <dbReference type="ChEBI" id="CHEBI:30013"/>
        <dbReference type="ChEBI" id="CHEBI:30616"/>
        <dbReference type="ChEBI" id="CHEBI:61977"/>
        <dbReference type="ChEBI" id="CHEBI:456216"/>
        <dbReference type="EC" id="2.7.11.1"/>
    </reaction>
</comment>
<dbReference type="PANTHER" id="PTHR27002:SF679">
    <property type="entry name" value="CYSTEINE-RICH RECEPTOR-LIKE PROTEIN KINASE 10 ISOFORM X1"/>
    <property type="match status" value="1"/>
</dbReference>
<keyword evidence="13" id="KW-0675">Receptor</keyword>